<dbReference type="SUPFAM" id="SSF56112">
    <property type="entry name" value="Protein kinase-like (PK-like)"/>
    <property type="match status" value="1"/>
</dbReference>
<dbReference type="EMBL" id="OC915739">
    <property type="protein sequence ID" value="CAD7641771.1"/>
    <property type="molecule type" value="Genomic_DNA"/>
</dbReference>
<dbReference type="PROSITE" id="PS50011">
    <property type="entry name" value="PROTEIN_KINASE_DOM"/>
    <property type="match status" value="1"/>
</dbReference>
<protein>
    <recommendedName>
        <fullName evidence="1">Protein kinase domain-containing protein</fullName>
    </recommendedName>
</protein>
<dbReference type="PANTHER" id="PTHR11909">
    <property type="entry name" value="CASEIN KINASE-RELATED"/>
    <property type="match status" value="1"/>
</dbReference>
<dbReference type="OrthoDB" id="5800476at2759"/>
<dbReference type="GO" id="GO:0005524">
    <property type="term" value="F:ATP binding"/>
    <property type="evidence" value="ECO:0007669"/>
    <property type="project" value="InterPro"/>
</dbReference>
<organism evidence="2">
    <name type="scientific">Oppiella nova</name>
    <dbReference type="NCBI Taxonomy" id="334625"/>
    <lineage>
        <taxon>Eukaryota</taxon>
        <taxon>Metazoa</taxon>
        <taxon>Ecdysozoa</taxon>
        <taxon>Arthropoda</taxon>
        <taxon>Chelicerata</taxon>
        <taxon>Arachnida</taxon>
        <taxon>Acari</taxon>
        <taxon>Acariformes</taxon>
        <taxon>Sarcoptiformes</taxon>
        <taxon>Oribatida</taxon>
        <taxon>Brachypylina</taxon>
        <taxon>Oppioidea</taxon>
        <taxon>Oppiidae</taxon>
        <taxon>Oppiella</taxon>
    </lineage>
</organism>
<accession>A0A7R9QEF5</accession>
<keyword evidence="3" id="KW-1185">Reference proteome</keyword>
<dbReference type="InterPro" id="IPR011009">
    <property type="entry name" value="Kinase-like_dom_sf"/>
</dbReference>
<dbReference type="GO" id="GO:0004672">
    <property type="term" value="F:protein kinase activity"/>
    <property type="evidence" value="ECO:0007669"/>
    <property type="project" value="InterPro"/>
</dbReference>
<dbReference type="InterPro" id="IPR050235">
    <property type="entry name" value="CK1_Ser-Thr_kinase"/>
</dbReference>
<dbReference type="Gene3D" id="1.10.510.10">
    <property type="entry name" value="Transferase(Phosphotransferase) domain 1"/>
    <property type="match status" value="1"/>
</dbReference>
<proteinExistence type="predicted"/>
<gene>
    <name evidence="2" type="ORF">ONB1V03_LOCUS3256</name>
</gene>
<dbReference type="InterPro" id="IPR000719">
    <property type="entry name" value="Prot_kinase_dom"/>
</dbReference>
<evidence type="ECO:0000313" key="2">
    <source>
        <dbReference type="EMBL" id="CAD7641771.1"/>
    </source>
</evidence>
<dbReference type="AlphaFoldDB" id="A0A7R9QEF5"/>
<dbReference type="Proteomes" id="UP000728032">
    <property type="component" value="Unassembled WGS sequence"/>
</dbReference>
<sequence>MGSAWSKTDEGLDAQTAGVSAANIMPNPSQVIENVDNSVDTLVGELLGAPEDQFKLGAKIGRASFGEWRRGSRVKSGEEVVIKLEYIPNESQAAQHLEVEVECFRRLTKEADNYFGTPSENIIHLIDFGLAKEFIDQKTKDHIPVKKNKALVGPPRYMSRWTHLGYEQSRRDDLEAIGYVIMYFRKNGDLPWSGLPESSAQKKRDLIGEFKRSISIETLCYGYPEEFADYLRAIRCLDFEEKPNYSNLKKPFIELFQKNEYNDDGLYDWQHLFSQQYIN</sequence>
<reference evidence="2" key="1">
    <citation type="submission" date="2020-11" db="EMBL/GenBank/DDBJ databases">
        <authorList>
            <person name="Tran Van P."/>
        </authorList>
    </citation>
    <scope>NUCLEOTIDE SEQUENCE</scope>
</reference>
<dbReference type="Gene3D" id="3.30.200.20">
    <property type="entry name" value="Phosphorylase Kinase, domain 1"/>
    <property type="match status" value="1"/>
</dbReference>
<evidence type="ECO:0000259" key="1">
    <source>
        <dbReference type="PROSITE" id="PS50011"/>
    </source>
</evidence>
<feature type="domain" description="Protein kinase" evidence="1">
    <location>
        <begin position="1"/>
        <end position="253"/>
    </location>
</feature>
<evidence type="ECO:0000313" key="3">
    <source>
        <dbReference type="Proteomes" id="UP000728032"/>
    </source>
</evidence>
<name>A0A7R9QEF5_9ACAR</name>
<dbReference type="EMBL" id="CAJPVJ010000914">
    <property type="protein sequence ID" value="CAG2163690.1"/>
    <property type="molecule type" value="Genomic_DNA"/>
</dbReference>